<evidence type="ECO:0000313" key="3">
    <source>
        <dbReference type="Proteomes" id="UP000326924"/>
    </source>
</evidence>
<feature type="compositionally biased region" description="Gly residues" evidence="1">
    <location>
        <begin position="308"/>
        <end position="345"/>
    </location>
</feature>
<dbReference type="Proteomes" id="UP000326924">
    <property type="component" value="Unassembled WGS sequence"/>
</dbReference>
<gene>
    <name evidence="2" type="ORF">FN846DRAFT_895134</name>
</gene>
<feature type="region of interest" description="Disordered" evidence="1">
    <location>
        <begin position="128"/>
        <end position="226"/>
    </location>
</feature>
<dbReference type="AlphaFoldDB" id="A0A5J5EGK0"/>
<name>A0A5J5EGK0_9PEZI</name>
<feature type="compositionally biased region" description="Polar residues" evidence="1">
    <location>
        <begin position="348"/>
        <end position="362"/>
    </location>
</feature>
<feature type="compositionally biased region" description="Polar residues" evidence="1">
    <location>
        <begin position="199"/>
        <end position="216"/>
    </location>
</feature>
<dbReference type="InParanoid" id="A0A5J5EGK0"/>
<feature type="compositionally biased region" description="Low complexity" evidence="1">
    <location>
        <begin position="273"/>
        <end position="290"/>
    </location>
</feature>
<proteinExistence type="predicted"/>
<feature type="region of interest" description="Disordered" evidence="1">
    <location>
        <begin position="263"/>
        <end position="362"/>
    </location>
</feature>
<keyword evidence="3" id="KW-1185">Reference proteome</keyword>
<feature type="compositionally biased region" description="Basic and acidic residues" evidence="1">
    <location>
        <begin position="134"/>
        <end position="185"/>
    </location>
</feature>
<evidence type="ECO:0000313" key="2">
    <source>
        <dbReference type="EMBL" id="KAA8894381.1"/>
    </source>
</evidence>
<comment type="caution">
    <text evidence="2">The sequence shown here is derived from an EMBL/GenBank/DDBJ whole genome shotgun (WGS) entry which is preliminary data.</text>
</comment>
<organism evidence="2 3">
    <name type="scientific">Sphaerosporella brunnea</name>
    <dbReference type="NCBI Taxonomy" id="1250544"/>
    <lineage>
        <taxon>Eukaryota</taxon>
        <taxon>Fungi</taxon>
        <taxon>Dikarya</taxon>
        <taxon>Ascomycota</taxon>
        <taxon>Pezizomycotina</taxon>
        <taxon>Pezizomycetes</taxon>
        <taxon>Pezizales</taxon>
        <taxon>Pyronemataceae</taxon>
        <taxon>Sphaerosporella</taxon>
    </lineage>
</organism>
<feature type="compositionally biased region" description="Polar residues" evidence="1">
    <location>
        <begin position="263"/>
        <end position="272"/>
    </location>
</feature>
<protein>
    <submittedName>
        <fullName evidence="2">Uncharacterized protein</fullName>
    </submittedName>
</protein>
<accession>A0A5J5EGK0</accession>
<evidence type="ECO:0000256" key="1">
    <source>
        <dbReference type="SAM" id="MobiDB-lite"/>
    </source>
</evidence>
<reference evidence="2 3" key="1">
    <citation type="submission" date="2019-09" db="EMBL/GenBank/DDBJ databases">
        <title>Draft genome of the ectomycorrhizal ascomycete Sphaerosporella brunnea.</title>
        <authorList>
            <consortium name="DOE Joint Genome Institute"/>
            <person name="Benucci G.M."/>
            <person name="Marozzi G."/>
            <person name="Antonielli L."/>
            <person name="Sanchez S."/>
            <person name="Marco P."/>
            <person name="Wang X."/>
            <person name="Falini L.B."/>
            <person name="Barry K."/>
            <person name="Haridas S."/>
            <person name="Lipzen A."/>
            <person name="Labutti K."/>
            <person name="Grigoriev I.V."/>
            <person name="Murat C."/>
            <person name="Martin F."/>
            <person name="Albertini E."/>
            <person name="Donnini D."/>
            <person name="Bonito G."/>
        </authorList>
    </citation>
    <scope>NUCLEOTIDE SEQUENCE [LARGE SCALE GENOMIC DNA]</scope>
    <source>
        <strain evidence="2 3">Sb_GMNB300</strain>
    </source>
</reference>
<dbReference type="EMBL" id="VXIS01000344">
    <property type="protein sequence ID" value="KAA8894381.1"/>
    <property type="molecule type" value="Genomic_DNA"/>
</dbReference>
<sequence>MDIRFSISIAVPCSKTIFILNADCCESLRNISDETRTRADLFQKSCGPMPKREVLTKAMGCTDNSDKRMLRGVVKGLLTKYLGDFKAFRDYDYAVVLYPLIKLIWQFMNREKLHGRNEWTRQTTHHVVHASMGDGRRNDHNKPKQDKKRADKRAEQKRKKDEAAQLKPLNKDNEALNDEDSRRFIGTETPPIATPAVLPSQQFPVQASTPSSTTHTLPAADTPTHPSCPVQPAALPVLATSPGPQVPPPIESTVPFPVVASSSLSPVQTGVPSTASISSISTSDYGSQGSQGNQDGEDSQASQRSQSGRGGRGGGRGGRGSRGGRGGRGGGRGGRSGRGGRGDGTGCSVASTTPRITRSQDSTINKSEKVLLNQEIKRDLNELKQDQLCRQDIRQRHKDWESSISGQQIIFDRMLNNWFNRTLNN</sequence>